<dbReference type="GO" id="GO:0005789">
    <property type="term" value="C:endoplasmic reticulum membrane"/>
    <property type="evidence" value="ECO:0007669"/>
    <property type="project" value="UniProtKB-SubCell"/>
</dbReference>
<evidence type="ECO:0000256" key="3">
    <source>
        <dbReference type="ARBA" id="ARBA00022679"/>
    </source>
</evidence>
<comment type="caution">
    <text evidence="11">The sequence shown here is derived from an EMBL/GenBank/DDBJ whole genome shotgun (WGS) entry which is preliminary data.</text>
</comment>
<dbReference type="EMBL" id="PGCI01000258">
    <property type="protein sequence ID" value="PLW31883.1"/>
    <property type="molecule type" value="Genomic_DNA"/>
</dbReference>
<gene>
    <name evidence="10" type="ORF">PCASD_13172</name>
    <name evidence="11" type="ORF">PCASD_13202</name>
</gene>
<keyword evidence="7 9" id="KW-0472">Membrane</keyword>
<keyword evidence="4 9" id="KW-0812">Transmembrane</keyword>
<feature type="compositionally biased region" description="Polar residues" evidence="8">
    <location>
        <begin position="44"/>
        <end position="59"/>
    </location>
</feature>
<feature type="region of interest" description="Disordered" evidence="8">
    <location>
        <begin position="23"/>
        <end position="97"/>
    </location>
</feature>
<evidence type="ECO:0000256" key="2">
    <source>
        <dbReference type="ARBA" id="ARBA00022676"/>
    </source>
</evidence>
<evidence type="ECO:0000256" key="8">
    <source>
        <dbReference type="SAM" id="MobiDB-lite"/>
    </source>
</evidence>
<dbReference type="UniPathway" id="UPA00378"/>
<evidence type="ECO:0000313" key="12">
    <source>
        <dbReference type="Proteomes" id="UP000235392"/>
    </source>
</evidence>
<keyword evidence="6 9" id="KW-1133">Transmembrane helix</keyword>
<evidence type="ECO:0000313" key="11">
    <source>
        <dbReference type="EMBL" id="PLW31883.1"/>
    </source>
</evidence>
<dbReference type="GO" id="GO:0000026">
    <property type="term" value="F:alpha-1,2-mannosyltransferase activity"/>
    <property type="evidence" value="ECO:0007669"/>
    <property type="project" value="TreeGrafter"/>
</dbReference>
<feature type="transmembrane region" description="Helical" evidence="9">
    <location>
        <begin position="481"/>
        <end position="500"/>
    </location>
</feature>
<dbReference type="EMBL" id="PGCI01000710">
    <property type="protein sequence ID" value="PLW19704.1"/>
    <property type="molecule type" value="Genomic_DNA"/>
</dbReference>
<evidence type="ECO:0000256" key="7">
    <source>
        <dbReference type="ARBA" id="ARBA00023136"/>
    </source>
</evidence>
<reference evidence="11 12" key="1">
    <citation type="submission" date="2017-11" db="EMBL/GenBank/DDBJ databases">
        <title>De novo assembly and phasing of dikaryotic genomes from two isolates of Puccinia coronata f. sp. avenae, the causal agent of oat crown rust.</title>
        <authorList>
            <person name="Miller M.E."/>
            <person name="Zhang Y."/>
            <person name="Omidvar V."/>
            <person name="Sperschneider J."/>
            <person name="Schwessinger B."/>
            <person name="Raley C."/>
            <person name="Palmer J.M."/>
            <person name="Garnica D."/>
            <person name="Upadhyaya N."/>
            <person name="Rathjen J."/>
            <person name="Taylor J.M."/>
            <person name="Park R.F."/>
            <person name="Dodds P.N."/>
            <person name="Hirsch C.D."/>
            <person name="Kianian S.F."/>
            <person name="Figueroa M."/>
        </authorList>
    </citation>
    <scope>NUCLEOTIDE SEQUENCE [LARGE SCALE GENOMIC DNA]</scope>
    <source>
        <strain evidence="11">12SD80</strain>
    </source>
</reference>
<evidence type="ECO:0000256" key="4">
    <source>
        <dbReference type="ARBA" id="ARBA00022692"/>
    </source>
</evidence>
<dbReference type="Pfam" id="PF03901">
    <property type="entry name" value="Glyco_transf_22"/>
    <property type="match status" value="1"/>
</dbReference>
<comment type="subcellular location">
    <subcellularLocation>
        <location evidence="1">Endoplasmic reticulum membrane</location>
        <topology evidence="1">Multi-pass membrane protein</topology>
    </subcellularLocation>
</comment>
<evidence type="ECO:0000256" key="9">
    <source>
        <dbReference type="SAM" id="Phobius"/>
    </source>
</evidence>
<protein>
    <submittedName>
        <fullName evidence="11">Uncharacterized protein</fullName>
    </submittedName>
</protein>
<dbReference type="Proteomes" id="UP000235392">
    <property type="component" value="Unassembled WGS sequence"/>
</dbReference>
<keyword evidence="5" id="KW-0256">Endoplasmic reticulum</keyword>
<feature type="transmembrane region" description="Helical" evidence="9">
    <location>
        <begin position="295"/>
        <end position="318"/>
    </location>
</feature>
<dbReference type="AlphaFoldDB" id="A0A2N5U2D5"/>
<evidence type="ECO:0000256" key="1">
    <source>
        <dbReference type="ARBA" id="ARBA00004477"/>
    </source>
</evidence>
<proteinExistence type="predicted"/>
<feature type="transmembrane region" description="Helical" evidence="9">
    <location>
        <begin position="451"/>
        <end position="469"/>
    </location>
</feature>
<evidence type="ECO:0000313" key="10">
    <source>
        <dbReference type="EMBL" id="PLW19704.1"/>
    </source>
</evidence>
<evidence type="ECO:0000256" key="5">
    <source>
        <dbReference type="ARBA" id="ARBA00022824"/>
    </source>
</evidence>
<feature type="transmembrane region" description="Helical" evidence="9">
    <location>
        <begin position="338"/>
        <end position="358"/>
    </location>
</feature>
<keyword evidence="3" id="KW-0808">Transferase</keyword>
<dbReference type="InterPro" id="IPR005599">
    <property type="entry name" value="GPI_mannosylTrfase"/>
</dbReference>
<accession>A0A2N5U2D5</accession>
<keyword evidence="2" id="KW-0328">Glycosyltransferase</keyword>
<feature type="compositionally biased region" description="Polar residues" evidence="8">
    <location>
        <begin position="665"/>
        <end position="676"/>
    </location>
</feature>
<organism evidence="11 12">
    <name type="scientific">Puccinia coronata f. sp. avenae</name>
    <dbReference type="NCBI Taxonomy" id="200324"/>
    <lineage>
        <taxon>Eukaryota</taxon>
        <taxon>Fungi</taxon>
        <taxon>Dikarya</taxon>
        <taxon>Basidiomycota</taxon>
        <taxon>Pucciniomycotina</taxon>
        <taxon>Pucciniomycetes</taxon>
        <taxon>Pucciniales</taxon>
        <taxon>Pucciniaceae</taxon>
        <taxon>Puccinia</taxon>
    </lineage>
</organism>
<sequence>MDQAIGLDELPAAPLAYTLHYLSQPHHPHTPTDIPPSADDTRTDQATGHRNHSSASSPLSRERKTLTDSTMLPAGVQTIRFRKPTTGSDASKAADSSEKLKAGRHVVVKDTLIAEQINRNRPPWAPKLSVAFRILVLVRFCAAMYSSIQDCDESFNYWEPTHYLVHGKGFQTWEYSPDYAIRSWFYILLHSLPAWLASKAFPFDKRPGFFAIRAMLAFLSSYTEAKLYRAIADHINARAARYYLSMSLFSAAMWTASSAYLPSAFAMQAITLAYSYVLEPVSSKAFSGRRTFFSCLFFVIATVTGWPFVGVLALPFAFEELSLYGDDEVMPASRPGWAASRFNRLFVCGLGCLILISAPLVLVDWLAYGKLLFVPLNIVLYNVFPEKFGSGGGPELYGTEPPHFYLLNLLLNFNIVFILALLAIPLVLLTSRFSKNRGVRLGQKIRLANQTPSAQLLIIRLVPVYAWIALMSKQSHKEERFMQPIYTLISFNAAVSLSLIRGWMEDIFVHLTSSPYRAGRTSIFSTFTRTVILTSSCIAVARILALQNYYHAPLDLMFHFQYNELPVRAIQTHPAEYANLRLNTSQPILEAIEHAETTVDLGPLAKEKLTLCLGESWFRFPTQFLVPDPINVEFVKTGPFAGILPSKFPSLPTKGQFDGTRQEKLNPQQPRSSNPLSEWLWRRKGTRTNGGKFNTENKEEMNRYVNPQTECDYAVGLNYPHRRAGWRGGEFEDPQSWEPRHCVPMLDAQHTPTWARTIWLPLSWWSDAHVGNRKGKLSFGELCLYKRTPRS</sequence>
<feature type="transmembrane region" description="Helical" evidence="9">
    <location>
        <begin position="404"/>
        <end position="430"/>
    </location>
</feature>
<feature type="region of interest" description="Disordered" evidence="8">
    <location>
        <begin position="651"/>
        <end position="676"/>
    </location>
</feature>
<dbReference type="GO" id="GO:0006487">
    <property type="term" value="P:protein N-linked glycosylation"/>
    <property type="evidence" value="ECO:0007669"/>
    <property type="project" value="TreeGrafter"/>
</dbReference>
<evidence type="ECO:0000256" key="6">
    <source>
        <dbReference type="ARBA" id="ARBA00022989"/>
    </source>
</evidence>
<name>A0A2N5U2D5_9BASI</name>